<organism evidence="1 2">
    <name type="scientific">Globodera rostochiensis</name>
    <name type="common">Golden nematode worm</name>
    <name type="synonym">Heterodera rostochiensis</name>
    <dbReference type="NCBI Taxonomy" id="31243"/>
    <lineage>
        <taxon>Eukaryota</taxon>
        <taxon>Metazoa</taxon>
        <taxon>Ecdysozoa</taxon>
        <taxon>Nematoda</taxon>
        <taxon>Chromadorea</taxon>
        <taxon>Rhabditida</taxon>
        <taxon>Tylenchina</taxon>
        <taxon>Tylenchomorpha</taxon>
        <taxon>Tylenchoidea</taxon>
        <taxon>Heteroderidae</taxon>
        <taxon>Heteroderinae</taxon>
        <taxon>Globodera</taxon>
    </lineage>
</organism>
<dbReference type="WBParaSite" id="Gr19_v10_g4620.t1">
    <property type="protein sequence ID" value="Gr19_v10_g4620.t1"/>
    <property type="gene ID" value="Gr19_v10_g4620"/>
</dbReference>
<accession>A0A914HVR8</accession>
<protein>
    <submittedName>
        <fullName evidence="2 3">Uncharacterized protein</fullName>
    </submittedName>
</protein>
<evidence type="ECO:0000313" key="2">
    <source>
        <dbReference type="WBParaSite" id="Gr19_v10_g4619.t1"/>
    </source>
</evidence>
<name>A0A914HVR8_GLORO</name>
<evidence type="ECO:0000313" key="3">
    <source>
        <dbReference type="WBParaSite" id="Gr19_v10_g4620.t1"/>
    </source>
</evidence>
<reference evidence="2 3" key="1">
    <citation type="submission" date="2022-11" db="UniProtKB">
        <authorList>
            <consortium name="WormBaseParasite"/>
        </authorList>
    </citation>
    <scope>IDENTIFICATION</scope>
</reference>
<proteinExistence type="predicted"/>
<keyword evidence="1" id="KW-1185">Reference proteome</keyword>
<dbReference type="AlphaFoldDB" id="A0A914HVR8"/>
<sequence>MRWRAFAKCVEKTVRRLQLERKDKNRRNPSTETSSCLLANVLEWAGRVWSLLNWDGRGGRPPTASMR</sequence>
<dbReference type="Proteomes" id="UP000887572">
    <property type="component" value="Unplaced"/>
</dbReference>
<evidence type="ECO:0000313" key="1">
    <source>
        <dbReference type="Proteomes" id="UP000887572"/>
    </source>
</evidence>
<dbReference type="WBParaSite" id="Gr19_v10_g4619.t1">
    <property type="protein sequence ID" value="Gr19_v10_g4619.t1"/>
    <property type="gene ID" value="Gr19_v10_g4619"/>
</dbReference>